<feature type="chain" id="PRO_5025608348" description="Leprecan-like alpha-helical domain-containing protein" evidence="3">
    <location>
        <begin position="24"/>
        <end position="185"/>
    </location>
</feature>
<dbReference type="PANTHER" id="PTHR13986:SF3">
    <property type="entry name" value="CARTILAGE-ASSOCIATED PROTEIN"/>
    <property type="match status" value="1"/>
</dbReference>
<accession>A0A6A4TCH2</accession>
<comment type="caution">
    <text evidence="5">The sequence shown here is derived from an EMBL/GenBank/DDBJ whole genome shotgun (WGS) entry which is preliminary data.</text>
</comment>
<organism evidence="5 6">
    <name type="scientific">Scophthalmus maximus</name>
    <name type="common">Turbot</name>
    <name type="synonym">Psetta maxima</name>
    <dbReference type="NCBI Taxonomy" id="52904"/>
    <lineage>
        <taxon>Eukaryota</taxon>
        <taxon>Metazoa</taxon>
        <taxon>Chordata</taxon>
        <taxon>Craniata</taxon>
        <taxon>Vertebrata</taxon>
        <taxon>Euteleostomi</taxon>
        <taxon>Actinopterygii</taxon>
        <taxon>Neopterygii</taxon>
        <taxon>Teleostei</taxon>
        <taxon>Neoteleostei</taxon>
        <taxon>Acanthomorphata</taxon>
        <taxon>Carangaria</taxon>
        <taxon>Pleuronectiformes</taxon>
        <taxon>Pleuronectoidei</taxon>
        <taxon>Scophthalmidae</taxon>
        <taxon>Scophthalmus</taxon>
    </lineage>
</organism>
<evidence type="ECO:0000256" key="3">
    <source>
        <dbReference type="SAM" id="SignalP"/>
    </source>
</evidence>
<proteinExistence type="predicted"/>
<evidence type="ECO:0000313" key="6">
    <source>
        <dbReference type="Proteomes" id="UP000438429"/>
    </source>
</evidence>
<dbReference type="GO" id="GO:0005783">
    <property type="term" value="C:endoplasmic reticulum"/>
    <property type="evidence" value="ECO:0007669"/>
    <property type="project" value="TreeGrafter"/>
</dbReference>
<evidence type="ECO:0000313" key="5">
    <source>
        <dbReference type="EMBL" id="KAF0042098.1"/>
    </source>
</evidence>
<feature type="domain" description="Leprecan-like alpha-helical" evidence="4">
    <location>
        <begin position="40"/>
        <end position="151"/>
    </location>
</feature>
<gene>
    <name evidence="5" type="ORF">F2P81_005630</name>
</gene>
<protein>
    <recommendedName>
        <fullName evidence="4">Leprecan-like alpha-helical domain-containing protein</fullName>
    </recommendedName>
</protein>
<evidence type="ECO:0000256" key="1">
    <source>
        <dbReference type="ARBA" id="ARBA00022729"/>
    </source>
</evidence>
<dbReference type="PANTHER" id="PTHR13986">
    <property type="entry name" value="PROTEIN LYSINE HYDROXYLATION COMPLEX COMPONENT"/>
    <property type="match status" value="1"/>
</dbReference>
<dbReference type="PROSITE" id="PS51257">
    <property type="entry name" value="PROKAR_LIPOPROTEIN"/>
    <property type="match status" value="1"/>
</dbReference>
<dbReference type="GO" id="GO:0005518">
    <property type="term" value="F:collagen binding"/>
    <property type="evidence" value="ECO:0007669"/>
    <property type="project" value="TreeGrafter"/>
</dbReference>
<dbReference type="AlphaFoldDB" id="A0A6A4TCH2"/>
<evidence type="ECO:0000259" key="4">
    <source>
        <dbReference type="Pfam" id="PF23557"/>
    </source>
</evidence>
<name>A0A6A4TCH2_SCOMX</name>
<keyword evidence="2" id="KW-0325">Glycoprotein</keyword>
<dbReference type="InterPro" id="IPR052284">
    <property type="entry name" value="Collagen_mod_leprecan"/>
</dbReference>
<dbReference type="GO" id="GO:0030199">
    <property type="term" value="P:collagen fibril organization"/>
    <property type="evidence" value="ECO:0007669"/>
    <property type="project" value="TreeGrafter"/>
</dbReference>
<dbReference type="EMBL" id="VEVO01000005">
    <property type="protein sequence ID" value="KAF0042098.1"/>
    <property type="molecule type" value="Genomic_DNA"/>
</dbReference>
<dbReference type="Proteomes" id="UP000438429">
    <property type="component" value="Unassembled WGS sequence"/>
</dbReference>
<sequence length="185" mass="20183">MDGTFPRAVLLSAVLLGACPVLPSPSSPSSSSSSAAVLQPYDLLYDAAVQAFYSGDYADVVRYMEGALGSYRDARRTRVRCRLRCQDQHPWDGAFSDLRFFDAVLRRAACMDTCIEEELGAQSVHKVSEDVLQDFHRRIPYNYLQLAYQKVGPRGWMSSPVPRSVALPRSSSAVAAAAAAAAARC</sequence>
<dbReference type="InterPro" id="IPR056585">
    <property type="entry name" value="Leprecan_dom"/>
</dbReference>
<dbReference type="Pfam" id="PF23557">
    <property type="entry name" value="TPR_leprecan"/>
    <property type="match status" value="1"/>
</dbReference>
<reference evidence="5 6" key="1">
    <citation type="submission" date="2019-06" db="EMBL/GenBank/DDBJ databases">
        <title>Draft genomes of female and male turbot (Scophthalmus maximus).</title>
        <authorList>
            <person name="Xu H."/>
            <person name="Xu X.-W."/>
            <person name="Shao C."/>
            <person name="Chen S."/>
        </authorList>
    </citation>
    <scope>NUCLEOTIDE SEQUENCE [LARGE SCALE GENOMIC DNA]</scope>
    <source>
        <strain evidence="5">Ysfricsl-2016a</strain>
        <tissue evidence="5">Blood</tissue>
    </source>
</reference>
<keyword evidence="1 3" id="KW-0732">Signal</keyword>
<feature type="signal peptide" evidence="3">
    <location>
        <begin position="1"/>
        <end position="23"/>
    </location>
</feature>
<evidence type="ECO:0000256" key="2">
    <source>
        <dbReference type="ARBA" id="ARBA00023180"/>
    </source>
</evidence>